<dbReference type="InterPro" id="IPR029063">
    <property type="entry name" value="SAM-dependent_MTases_sf"/>
</dbReference>
<dbReference type="PANTHER" id="PTHR45128:SF2">
    <property type="entry name" value="METHYLTRANSFERASE DOMAIN-CONTAINING PROTEIN"/>
    <property type="match status" value="1"/>
</dbReference>
<dbReference type="Pfam" id="PF08242">
    <property type="entry name" value="Methyltransf_12"/>
    <property type="match status" value="1"/>
</dbReference>
<feature type="domain" description="S-adenosylmethionine-dependent methyltransferase Rv2258c-like winged HTH" evidence="2">
    <location>
        <begin position="25"/>
        <end position="94"/>
    </location>
</feature>
<evidence type="ECO:0000259" key="1">
    <source>
        <dbReference type="Pfam" id="PF08242"/>
    </source>
</evidence>
<dbReference type="AlphaFoldDB" id="A0A840QKE2"/>
<keyword evidence="3" id="KW-0489">Methyltransferase</keyword>
<keyword evidence="4" id="KW-1185">Reference proteome</keyword>
<keyword evidence="3" id="KW-0808">Transferase</keyword>
<dbReference type="InterPro" id="IPR036390">
    <property type="entry name" value="WH_DNA-bd_sf"/>
</dbReference>
<evidence type="ECO:0000313" key="4">
    <source>
        <dbReference type="Proteomes" id="UP000584374"/>
    </source>
</evidence>
<dbReference type="RefSeq" id="WP_184732826.1">
    <property type="nucleotide sequence ID" value="NZ_JACHIW010000003.1"/>
</dbReference>
<dbReference type="Pfam" id="PF21320">
    <property type="entry name" value="WHD_Rv2258c"/>
    <property type="match status" value="1"/>
</dbReference>
<evidence type="ECO:0000259" key="2">
    <source>
        <dbReference type="Pfam" id="PF21320"/>
    </source>
</evidence>
<dbReference type="InterPro" id="IPR036388">
    <property type="entry name" value="WH-like_DNA-bd_sf"/>
</dbReference>
<dbReference type="Gene3D" id="1.10.10.10">
    <property type="entry name" value="Winged helix-like DNA-binding domain superfamily/Winged helix DNA-binding domain"/>
    <property type="match status" value="1"/>
</dbReference>
<dbReference type="GO" id="GO:0008168">
    <property type="term" value="F:methyltransferase activity"/>
    <property type="evidence" value="ECO:0007669"/>
    <property type="project" value="UniProtKB-KW"/>
</dbReference>
<dbReference type="EMBL" id="JACHIW010000003">
    <property type="protein sequence ID" value="MBB5159825.1"/>
    <property type="molecule type" value="Genomic_DNA"/>
</dbReference>
<dbReference type="GO" id="GO:0032259">
    <property type="term" value="P:methylation"/>
    <property type="evidence" value="ECO:0007669"/>
    <property type="project" value="UniProtKB-KW"/>
</dbReference>
<dbReference type="SUPFAM" id="SSF53335">
    <property type="entry name" value="S-adenosyl-L-methionine-dependent methyltransferases"/>
    <property type="match status" value="1"/>
</dbReference>
<dbReference type="SUPFAM" id="SSF46785">
    <property type="entry name" value="Winged helix' DNA-binding domain"/>
    <property type="match status" value="1"/>
</dbReference>
<comment type="caution">
    <text evidence="3">The sequence shown here is derived from an EMBL/GenBank/DDBJ whole genome shotgun (WGS) entry which is preliminary data.</text>
</comment>
<reference evidence="3 4" key="1">
    <citation type="submission" date="2020-08" db="EMBL/GenBank/DDBJ databases">
        <title>Sequencing the genomes of 1000 actinobacteria strains.</title>
        <authorList>
            <person name="Klenk H.-P."/>
        </authorList>
    </citation>
    <scope>NUCLEOTIDE SEQUENCE [LARGE SCALE GENOMIC DNA]</scope>
    <source>
        <strain evidence="3 4">DSM 45584</strain>
    </source>
</reference>
<sequence>MTHSELLPAVRRAIDDLGAAFLVPLVALGRRLGLWQAMDQAGPLTAEQLAARTNTSRPCVREWLAAQAAAGYLTHDPADDTFVLPEDIAAVVARDDSPTSYGAVYELFDAVYRDQDKVEAAFTDSGGFAWQDRDAAFFPAVERFTRTTYRSLLVQEWLPAFDNVTSKLTRGAQVADVACGYGTATILLAQHYPASTVTGFDFHPDSIGAARAAADTAGAGDNLSFVTAAADAFPGHDYDLITVLNSLHDMGNPQEVLSHIRRALAEDGTVMLVESQARDHPSPGLDPIGRWMYAFSTHYCVPCALAQDGGHALGNQVTDDQLRDLAAEAGFVHFRRVAESTFSRVIELRAH</sequence>
<feature type="domain" description="Methyltransferase type 12" evidence="1">
    <location>
        <begin position="176"/>
        <end position="269"/>
    </location>
</feature>
<dbReference type="PANTHER" id="PTHR45128">
    <property type="entry name" value="METHYLTRANSFERASE TYPE 11"/>
    <property type="match status" value="1"/>
</dbReference>
<dbReference type="Gene3D" id="3.40.50.150">
    <property type="entry name" value="Vaccinia Virus protein VP39"/>
    <property type="match status" value="1"/>
</dbReference>
<protein>
    <submittedName>
        <fullName evidence="3">SAM-dependent methyltransferase</fullName>
    </submittedName>
</protein>
<evidence type="ECO:0000313" key="3">
    <source>
        <dbReference type="EMBL" id="MBB5159825.1"/>
    </source>
</evidence>
<dbReference type="InterPro" id="IPR013217">
    <property type="entry name" value="Methyltransf_12"/>
</dbReference>
<dbReference type="CDD" id="cd02440">
    <property type="entry name" value="AdoMet_MTases"/>
    <property type="match status" value="1"/>
</dbReference>
<gene>
    <name evidence="3" type="ORF">BJ970_007425</name>
</gene>
<name>A0A840QKE2_9PSEU</name>
<organism evidence="3 4">
    <name type="scientific">Saccharopolyspora phatthalungensis</name>
    <dbReference type="NCBI Taxonomy" id="664693"/>
    <lineage>
        <taxon>Bacteria</taxon>
        <taxon>Bacillati</taxon>
        <taxon>Actinomycetota</taxon>
        <taxon>Actinomycetes</taxon>
        <taxon>Pseudonocardiales</taxon>
        <taxon>Pseudonocardiaceae</taxon>
        <taxon>Saccharopolyspora</taxon>
    </lineage>
</organism>
<accession>A0A840QKE2</accession>
<dbReference type="InterPro" id="IPR053173">
    <property type="entry name" value="SAM-binding_MTase"/>
</dbReference>
<dbReference type="Proteomes" id="UP000584374">
    <property type="component" value="Unassembled WGS sequence"/>
</dbReference>
<proteinExistence type="predicted"/>
<dbReference type="InterPro" id="IPR048711">
    <property type="entry name" value="WHD_Rv2258c"/>
</dbReference>